<reference evidence="7" key="1">
    <citation type="submission" date="2020-10" db="EMBL/GenBank/DDBJ databases">
        <authorList>
            <person name="Gilroy R."/>
        </authorList>
    </citation>
    <scope>NUCLEOTIDE SEQUENCE</scope>
    <source>
        <strain evidence="7">B2-22910</strain>
    </source>
</reference>
<evidence type="ECO:0000256" key="1">
    <source>
        <dbReference type="ARBA" id="ARBA00011073"/>
    </source>
</evidence>
<organism evidence="7 8">
    <name type="scientific">Candidatus Cryptobacteroides faecavium</name>
    <dbReference type="NCBI Taxonomy" id="2840762"/>
    <lineage>
        <taxon>Bacteria</taxon>
        <taxon>Pseudomonadati</taxon>
        <taxon>Bacteroidota</taxon>
        <taxon>Bacteroidia</taxon>
        <taxon>Bacteroidales</taxon>
        <taxon>Candidatus Cryptobacteroides</taxon>
    </lineage>
</organism>
<dbReference type="InterPro" id="IPR050131">
    <property type="entry name" value="Peptidase_S8_subtilisin-like"/>
</dbReference>
<keyword evidence="2 5" id="KW-0645">Protease</keyword>
<dbReference type="GO" id="GO:0004252">
    <property type="term" value="F:serine-type endopeptidase activity"/>
    <property type="evidence" value="ECO:0007669"/>
    <property type="project" value="UniProtKB-UniRule"/>
</dbReference>
<dbReference type="SUPFAM" id="SSF52743">
    <property type="entry name" value="Subtilisin-like"/>
    <property type="match status" value="1"/>
</dbReference>
<name>A0A9D9NEL1_9BACT</name>
<dbReference type="AlphaFoldDB" id="A0A9D9NEL1"/>
<dbReference type="InterPro" id="IPR036852">
    <property type="entry name" value="Peptidase_S8/S53_dom_sf"/>
</dbReference>
<keyword evidence="3 5" id="KW-0378">Hydrolase</keyword>
<feature type="active site" description="Charge relay system" evidence="5">
    <location>
        <position position="219"/>
    </location>
</feature>
<feature type="active site" description="Charge relay system" evidence="5">
    <location>
        <position position="489"/>
    </location>
</feature>
<gene>
    <name evidence="7" type="ORF">IAB82_03000</name>
</gene>
<dbReference type="Proteomes" id="UP000823603">
    <property type="component" value="Unassembled WGS sequence"/>
</dbReference>
<evidence type="ECO:0000259" key="6">
    <source>
        <dbReference type="Pfam" id="PF00082"/>
    </source>
</evidence>
<dbReference type="PROSITE" id="PS51892">
    <property type="entry name" value="SUBTILASE"/>
    <property type="match status" value="1"/>
</dbReference>
<reference evidence="7" key="2">
    <citation type="journal article" date="2021" name="PeerJ">
        <title>Extensive microbial diversity within the chicken gut microbiome revealed by metagenomics and culture.</title>
        <authorList>
            <person name="Gilroy R."/>
            <person name="Ravi A."/>
            <person name="Getino M."/>
            <person name="Pursley I."/>
            <person name="Horton D.L."/>
            <person name="Alikhan N.F."/>
            <person name="Baker D."/>
            <person name="Gharbi K."/>
            <person name="Hall N."/>
            <person name="Watson M."/>
            <person name="Adriaenssens E.M."/>
            <person name="Foster-Nyarko E."/>
            <person name="Jarju S."/>
            <person name="Secka A."/>
            <person name="Antonio M."/>
            <person name="Oren A."/>
            <person name="Chaudhuri R.R."/>
            <person name="La Ragione R."/>
            <person name="Hildebrand F."/>
            <person name="Pallen M.J."/>
        </authorList>
    </citation>
    <scope>NUCLEOTIDE SEQUENCE</scope>
    <source>
        <strain evidence="7">B2-22910</strain>
    </source>
</reference>
<sequence>MRIFKGFTAAALLAGVVSGCMKEPSELQESTVSPMSKILNSSSGASAESIIVCLTDAPAMKSTGNGEAESFRVPENLEDALSSIGAVSMRRVIPYNEERESVYAKYGFDRVYEIFLPDGADLGTVAEELSKSEAVAAVQYNTIFTSPSDKVSWQYGPAVPTRAAAGGAFNDPSLPDQWHYENVGDLGVAPTARAGADINVKDVWRLCAGDPSVIVAVIDEPVQWDHPDLASNMWVNADEIPDNGVDDDGNGYTDDVHGINCCNPAGTLSWNEDGLSGHGTHVAGTVAAVNNNGTGVCGVAGGSGSSDGVRILSCQIFQGTGGGDAASAMRAFVYAADNHADIAQCSYGYPGGTFMSDQMYESAANGYYLSEINAMKYFLEEGGGNIVDGGLVIFAAGNEAYPMASYPGAYKGCISVTAVASDGLPAYYTNYGPGCDIAAPGGEYYTGGQQNEKGAILSTMPTEPLQLYDDNGAPLGTSAVNYGYMQGTSMACPNLSGVAALGLSYAKELGRHYTKDEFISMLLSSTNNLNGLLTGSKTTLVGSTLGSLSLAPYQDAMGSGTIDAWKLLMQIEGTPVLTAKVGESQNLNLDDYFGGESSRLEYTDVQISDEDMQSLGLEAKPEILYGKLRIMPTKIGSGKITLTAVVGGESADSQDAPSALVVTKTISVISRNVKSSNGGWL</sequence>
<protein>
    <submittedName>
        <fullName evidence="7">S8 family serine peptidase</fullName>
    </submittedName>
</protein>
<dbReference type="PANTHER" id="PTHR43806:SF11">
    <property type="entry name" value="CEREVISIN-RELATED"/>
    <property type="match status" value="1"/>
</dbReference>
<dbReference type="EMBL" id="JADIMB010000042">
    <property type="protein sequence ID" value="MBO8470746.1"/>
    <property type="molecule type" value="Genomic_DNA"/>
</dbReference>
<dbReference type="PROSITE" id="PS51257">
    <property type="entry name" value="PROKAR_LIPOPROTEIN"/>
    <property type="match status" value="1"/>
</dbReference>
<evidence type="ECO:0000256" key="5">
    <source>
        <dbReference type="PROSITE-ProRule" id="PRU01240"/>
    </source>
</evidence>
<proteinExistence type="inferred from homology"/>
<dbReference type="InterPro" id="IPR000209">
    <property type="entry name" value="Peptidase_S8/S53_dom"/>
</dbReference>
<comment type="similarity">
    <text evidence="1 5">Belongs to the peptidase S8 family.</text>
</comment>
<dbReference type="Gene3D" id="3.40.50.200">
    <property type="entry name" value="Peptidase S8/S53 domain"/>
    <property type="match status" value="1"/>
</dbReference>
<evidence type="ECO:0000313" key="7">
    <source>
        <dbReference type="EMBL" id="MBO8470746.1"/>
    </source>
</evidence>
<dbReference type="GO" id="GO:0006508">
    <property type="term" value="P:proteolysis"/>
    <property type="evidence" value="ECO:0007669"/>
    <property type="project" value="UniProtKB-KW"/>
</dbReference>
<evidence type="ECO:0000256" key="2">
    <source>
        <dbReference type="ARBA" id="ARBA00022670"/>
    </source>
</evidence>
<dbReference type="PRINTS" id="PR00723">
    <property type="entry name" value="SUBTILISIN"/>
</dbReference>
<dbReference type="Pfam" id="PF00082">
    <property type="entry name" value="Peptidase_S8"/>
    <property type="match status" value="1"/>
</dbReference>
<evidence type="ECO:0000313" key="8">
    <source>
        <dbReference type="Proteomes" id="UP000823603"/>
    </source>
</evidence>
<evidence type="ECO:0000256" key="3">
    <source>
        <dbReference type="ARBA" id="ARBA00022801"/>
    </source>
</evidence>
<comment type="caution">
    <text evidence="7">The sequence shown here is derived from an EMBL/GenBank/DDBJ whole genome shotgun (WGS) entry which is preliminary data.</text>
</comment>
<dbReference type="InterPro" id="IPR022398">
    <property type="entry name" value="Peptidase_S8_His-AS"/>
</dbReference>
<dbReference type="PROSITE" id="PS00137">
    <property type="entry name" value="SUBTILASE_HIS"/>
    <property type="match status" value="1"/>
</dbReference>
<feature type="domain" description="Peptidase S8/S53" evidence="6">
    <location>
        <begin position="212"/>
        <end position="524"/>
    </location>
</feature>
<evidence type="ECO:0000256" key="4">
    <source>
        <dbReference type="ARBA" id="ARBA00022825"/>
    </source>
</evidence>
<dbReference type="PANTHER" id="PTHR43806">
    <property type="entry name" value="PEPTIDASE S8"/>
    <property type="match status" value="1"/>
</dbReference>
<feature type="active site" description="Charge relay system" evidence="5">
    <location>
        <position position="278"/>
    </location>
</feature>
<keyword evidence="4 5" id="KW-0720">Serine protease</keyword>
<accession>A0A9D9NEL1</accession>
<dbReference type="InterPro" id="IPR015500">
    <property type="entry name" value="Peptidase_S8_subtilisin-rel"/>
</dbReference>